<dbReference type="EMBL" id="SJZI01000052">
    <property type="protein sequence ID" value="TCJ12086.1"/>
    <property type="molecule type" value="Genomic_DNA"/>
</dbReference>
<dbReference type="RefSeq" id="WP_131450562.1">
    <property type="nucleotide sequence ID" value="NZ_SJZI01000052.1"/>
</dbReference>
<dbReference type="InterPro" id="IPR002763">
    <property type="entry name" value="DUF72"/>
</dbReference>
<dbReference type="AlphaFoldDB" id="A0A4V2NV49"/>
<dbReference type="PANTHER" id="PTHR30348:SF14">
    <property type="entry name" value="BLR8050 PROTEIN"/>
    <property type="match status" value="1"/>
</dbReference>
<protein>
    <submittedName>
        <fullName evidence="1">DUF72 domain-containing protein</fullName>
    </submittedName>
</protein>
<dbReference type="Pfam" id="PF01904">
    <property type="entry name" value="DUF72"/>
    <property type="match status" value="1"/>
</dbReference>
<organism evidence="1 2">
    <name type="scientific">Flaviaesturariibacter flavus</name>
    <dbReference type="NCBI Taxonomy" id="2502780"/>
    <lineage>
        <taxon>Bacteria</taxon>
        <taxon>Pseudomonadati</taxon>
        <taxon>Bacteroidota</taxon>
        <taxon>Chitinophagia</taxon>
        <taxon>Chitinophagales</taxon>
        <taxon>Chitinophagaceae</taxon>
        <taxon>Flaviaestuariibacter</taxon>
    </lineage>
</organism>
<comment type="caution">
    <text evidence="1">The sequence shown here is derived from an EMBL/GenBank/DDBJ whole genome shotgun (WGS) entry which is preliminary data.</text>
</comment>
<keyword evidence="2" id="KW-1185">Reference proteome</keyword>
<proteinExistence type="predicted"/>
<dbReference type="SUPFAM" id="SSF117396">
    <property type="entry name" value="TM1631-like"/>
    <property type="match status" value="1"/>
</dbReference>
<reference evidence="1 2" key="1">
    <citation type="submission" date="2019-03" db="EMBL/GenBank/DDBJ databases">
        <authorList>
            <person name="Kim M.K.M."/>
        </authorList>
    </citation>
    <scope>NUCLEOTIDE SEQUENCE [LARGE SCALE GENOMIC DNA]</scope>
    <source>
        <strain evidence="1 2">17J68-12</strain>
    </source>
</reference>
<gene>
    <name evidence="1" type="ORF">EPD60_16145</name>
</gene>
<name>A0A4V2NV49_9BACT</name>
<dbReference type="Proteomes" id="UP000295334">
    <property type="component" value="Unassembled WGS sequence"/>
</dbReference>
<dbReference type="Gene3D" id="3.20.20.410">
    <property type="entry name" value="Protein of unknown function UPF0759"/>
    <property type="match status" value="1"/>
</dbReference>
<dbReference type="InterPro" id="IPR036520">
    <property type="entry name" value="UPF0759_sf"/>
</dbReference>
<dbReference type="OrthoDB" id="9780310at2"/>
<evidence type="ECO:0000313" key="1">
    <source>
        <dbReference type="EMBL" id="TCJ12086.1"/>
    </source>
</evidence>
<accession>A0A4V2NV49</accession>
<evidence type="ECO:0000313" key="2">
    <source>
        <dbReference type="Proteomes" id="UP000295334"/>
    </source>
</evidence>
<sequence>MQQARATAFYSGTSNILVPLKQSEFPTSFEGASRLTYYASLFTSLEVNSSFYKLPRPATVAKWRDSVPEGFRFTFKVPKSVTHAKGLQFISEDVARFAEAVAEAGDKKGCLLVQLPPSLKRDHEEELEGLLETLAGDTAGWHIAVEFRHVSWYHREVYRMLQRHGAGMVEQDMPASATPPANVSERFAYLRFHGPGGRYRGSYDHEVLEAYAARIAGWLGAGKDVYAYFNNTMGDALANLQTLNGLVERSPGKK</sequence>
<dbReference type="PANTHER" id="PTHR30348">
    <property type="entry name" value="UNCHARACTERIZED PROTEIN YECE"/>
    <property type="match status" value="1"/>
</dbReference>